<evidence type="ECO:0000313" key="3">
    <source>
        <dbReference type="Proteomes" id="UP001367508"/>
    </source>
</evidence>
<keyword evidence="3" id="KW-1185">Reference proteome</keyword>
<evidence type="ECO:0000313" key="2">
    <source>
        <dbReference type="EMBL" id="KAK7328892.1"/>
    </source>
</evidence>
<sequence length="140" mass="15307">MGSLIQGDIRMPKPRLDRSRNAGSHRRLKRDAHSVNEETIASRSLLQELGGSSQGKLCRRLWLSRLHQFVELRLILKLVMASKTDVQGIHDYANIGFQGPCKKNVDVGLWGPAPPVPPAHANIGTNMGASLALSGGHFSH</sequence>
<protein>
    <submittedName>
        <fullName evidence="2">Uncharacterized protein</fullName>
    </submittedName>
</protein>
<feature type="compositionally biased region" description="Basic and acidic residues" evidence="1">
    <location>
        <begin position="10"/>
        <end position="20"/>
    </location>
</feature>
<comment type="caution">
    <text evidence="2">The sequence shown here is derived from an EMBL/GenBank/DDBJ whole genome shotgun (WGS) entry which is preliminary data.</text>
</comment>
<reference evidence="2 3" key="1">
    <citation type="submission" date="2024-01" db="EMBL/GenBank/DDBJ databases">
        <title>The genomes of 5 underutilized Papilionoideae crops provide insights into root nodulation and disease resistanc.</title>
        <authorList>
            <person name="Jiang F."/>
        </authorList>
    </citation>
    <scope>NUCLEOTIDE SEQUENCE [LARGE SCALE GENOMIC DNA]</scope>
    <source>
        <strain evidence="2">LVBAO_FW01</strain>
        <tissue evidence="2">Leaves</tissue>
    </source>
</reference>
<gene>
    <name evidence="2" type="ORF">VNO77_23025</name>
</gene>
<dbReference type="EMBL" id="JAYMYQ010000005">
    <property type="protein sequence ID" value="KAK7328892.1"/>
    <property type="molecule type" value="Genomic_DNA"/>
</dbReference>
<feature type="region of interest" description="Disordered" evidence="1">
    <location>
        <begin position="1"/>
        <end position="34"/>
    </location>
</feature>
<organism evidence="2 3">
    <name type="scientific">Canavalia gladiata</name>
    <name type="common">Sword bean</name>
    <name type="synonym">Dolichos gladiatus</name>
    <dbReference type="NCBI Taxonomy" id="3824"/>
    <lineage>
        <taxon>Eukaryota</taxon>
        <taxon>Viridiplantae</taxon>
        <taxon>Streptophyta</taxon>
        <taxon>Embryophyta</taxon>
        <taxon>Tracheophyta</taxon>
        <taxon>Spermatophyta</taxon>
        <taxon>Magnoliopsida</taxon>
        <taxon>eudicotyledons</taxon>
        <taxon>Gunneridae</taxon>
        <taxon>Pentapetalae</taxon>
        <taxon>rosids</taxon>
        <taxon>fabids</taxon>
        <taxon>Fabales</taxon>
        <taxon>Fabaceae</taxon>
        <taxon>Papilionoideae</taxon>
        <taxon>50 kb inversion clade</taxon>
        <taxon>NPAAA clade</taxon>
        <taxon>indigoferoid/millettioid clade</taxon>
        <taxon>Phaseoleae</taxon>
        <taxon>Canavalia</taxon>
    </lineage>
</organism>
<dbReference type="Proteomes" id="UP001367508">
    <property type="component" value="Unassembled WGS sequence"/>
</dbReference>
<name>A0AAN9QBC3_CANGL</name>
<accession>A0AAN9QBC3</accession>
<proteinExistence type="predicted"/>
<dbReference type="AlphaFoldDB" id="A0AAN9QBC3"/>
<evidence type="ECO:0000256" key="1">
    <source>
        <dbReference type="SAM" id="MobiDB-lite"/>
    </source>
</evidence>